<feature type="region of interest" description="Disordered" evidence="1">
    <location>
        <begin position="244"/>
        <end position="266"/>
    </location>
</feature>
<evidence type="ECO:0000313" key="4">
    <source>
        <dbReference type="Proteomes" id="UP000673691"/>
    </source>
</evidence>
<proteinExistence type="predicted"/>
<feature type="signal peptide" evidence="2">
    <location>
        <begin position="1"/>
        <end position="21"/>
    </location>
</feature>
<protein>
    <submittedName>
        <fullName evidence="3">Uncharacterized protein</fullName>
    </submittedName>
</protein>
<dbReference type="EMBL" id="JAEFCI010005098">
    <property type="protein sequence ID" value="KAG5460519.1"/>
    <property type="molecule type" value="Genomic_DNA"/>
</dbReference>
<keyword evidence="4" id="KW-1185">Reference proteome</keyword>
<evidence type="ECO:0000256" key="2">
    <source>
        <dbReference type="SAM" id="SignalP"/>
    </source>
</evidence>
<name>A0A8H7ZWH2_9FUNG</name>
<sequence length="266" mass="27375">VDATWFSVVLLSPLLIGWAIAACCAANRLADPSAREGDKFEEWGDLDKLLSKRKANAAGASSKPFAKVDAITRTVVKSAKADASELASGTSTVRAKQEPKVAAAPEKKDAAGGNPPATAKQEPKRQMPEISSENAKAAVASAAAVPASPRREPTISPDVNAPAAYRRSIASASRNSGGQSHFSEIAGPSILAAAKFTNAGSVRVVNTSRISAQRKAEAVAANLAELENVEASLSLLAGDMAEPQHVRGSSVTSADSNFSSSAPPLF</sequence>
<gene>
    <name evidence="3" type="ORF">BJ554DRAFT_7422</name>
</gene>
<feature type="compositionally biased region" description="Basic and acidic residues" evidence="1">
    <location>
        <begin position="95"/>
        <end position="110"/>
    </location>
</feature>
<feature type="chain" id="PRO_5034587210" evidence="2">
    <location>
        <begin position="22"/>
        <end position="266"/>
    </location>
</feature>
<feature type="region of interest" description="Disordered" evidence="1">
    <location>
        <begin position="82"/>
        <end position="160"/>
    </location>
</feature>
<feature type="non-terminal residue" evidence="3">
    <location>
        <position position="1"/>
    </location>
</feature>
<comment type="caution">
    <text evidence="3">The sequence shown here is derived from an EMBL/GenBank/DDBJ whole genome shotgun (WGS) entry which is preliminary data.</text>
</comment>
<dbReference type="Proteomes" id="UP000673691">
    <property type="component" value="Unassembled WGS sequence"/>
</dbReference>
<dbReference type="AlphaFoldDB" id="A0A8H7ZWH2"/>
<feature type="compositionally biased region" description="Low complexity" evidence="1">
    <location>
        <begin position="137"/>
        <end position="148"/>
    </location>
</feature>
<keyword evidence="2" id="KW-0732">Signal</keyword>
<organism evidence="3 4">
    <name type="scientific">Olpidium bornovanus</name>
    <dbReference type="NCBI Taxonomy" id="278681"/>
    <lineage>
        <taxon>Eukaryota</taxon>
        <taxon>Fungi</taxon>
        <taxon>Fungi incertae sedis</taxon>
        <taxon>Olpidiomycota</taxon>
        <taxon>Olpidiomycotina</taxon>
        <taxon>Olpidiomycetes</taxon>
        <taxon>Olpidiales</taxon>
        <taxon>Olpidiaceae</taxon>
        <taxon>Olpidium</taxon>
    </lineage>
</organism>
<evidence type="ECO:0000313" key="3">
    <source>
        <dbReference type="EMBL" id="KAG5460519.1"/>
    </source>
</evidence>
<reference evidence="3 4" key="1">
    <citation type="journal article" name="Sci. Rep.">
        <title>Genome-scale phylogenetic analyses confirm Olpidium as the closest living zoosporic fungus to the non-flagellated, terrestrial fungi.</title>
        <authorList>
            <person name="Chang Y."/>
            <person name="Rochon D."/>
            <person name="Sekimoto S."/>
            <person name="Wang Y."/>
            <person name="Chovatia M."/>
            <person name="Sandor L."/>
            <person name="Salamov A."/>
            <person name="Grigoriev I.V."/>
            <person name="Stajich J.E."/>
            <person name="Spatafora J.W."/>
        </authorList>
    </citation>
    <scope>NUCLEOTIDE SEQUENCE [LARGE SCALE GENOMIC DNA]</scope>
    <source>
        <strain evidence="3">S191</strain>
    </source>
</reference>
<accession>A0A8H7ZWH2</accession>
<feature type="compositionally biased region" description="Polar residues" evidence="1">
    <location>
        <begin position="247"/>
        <end position="266"/>
    </location>
</feature>
<evidence type="ECO:0000256" key="1">
    <source>
        <dbReference type="SAM" id="MobiDB-lite"/>
    </source>
</evidence>